<organism evidence="1 2">
    <name type="scientific">Mycobacterium ahvazicum</name>
    <dbReference type="NCBI Taxonomy" id="1964395"/>
    <lineage>
        <taxon>Bacteria</taxon>
        <taxon>Bacillati</taxon>
        <taxon>Actinomycetota</taxon>
        <taxon>Actinomycetes</taxon>
        <taxon>Mycobacteriales</taxon>
        <taxon>Mycobacteriaceae</taxon>
        <taxon>Mycobacterium</taxon>
        <taxon>Mycobacterium simiae complex</taxon>
    </lineage>
</organism>
<name>A0A2K4YIW6_9MYCO</name>
<accession>A0A2K4YIW6</accession>
<comment type="caution">
    <text evidence="1">The sequence shown here is derived from an EMBL/GenBank/DDBJ whole genome shotgun (WGS) entry which is preliminary data.</text>
</comment>
<evidence type="ECO:0000313" key="1">
    <source>
        <dbReference type="EMBL" id="SOX56718.1"/>
    </source>
</evidence>
<dbReference type="EMBL" id="FXEG02000006">
    <property type="protein sequence ID" value="SOX56718.1"/>
    <property type="molecule type" value="Genomic_DNA"/>
</dbReference>
<reference evidence="1" key="1">
    <citation type="submission" date="2018-01" db="EMBL/GenBank/DDBJ databases">
        <authorList>
            <consortium name="Urmite Genomes"/>
        </authorList>
    </citation>
    <scope>NUCLEOTIDE SEQUENCE [LARGE SCALE GENOMIC DNA]</scope>
    <source>
        <strain evidence="1">AFP003</strain>
    </source>
</reference>
<evidence type="ECO:0000313" key="2">
    <source>
        <dbReference type="Proteomes" id="UP000236318"/>
    </source>
</evidence>
<dbReference type="Proteomes" id="UP000236318">
    <property type="component" value="Unassembled WGS sequence"/>
</dbReference>
<gene>
    <name evidence="1" type="ORF">MAAFP003_5426</name>
</gene>
<protein>
    <submittedName>
        <fullName evidence="1">Uncharacterized protein</fullName>
    </submittedName>
</protein>
<proteinExistence type="predicted"/>
<keyword evidence="2" id="KW-1185">Reference proteome</keyword>
<dbReference type="AlphaFoldDB" id="A0A2K4YIW6"/>
<sequence>MPVSMTATGTPLPVEYCQALLMLSIVKPGAGKATFGSATVIVRAQVNACRIG</sequence>